<dbReference type="SMART" id="SM01401">
    <property type="entry name" value="Sds3"/>
    <property type="match status" value="1"/>
</dbReference>
<comment type="subcellular location">
    <subcellularLocation>
        <location evidence="1">Nucleus</location>
    </subcellularLocation>
</comment>
<dbReference type="InterPro" id="IPR013907">
    <property type="entry name" value="Sds3"/>
</dbReference>
<accession>A0A9W8DRK0</accession>
<sequence>MHSSHASMPLPNHKLQVSHQQRNSPQQNAIPYQNNYSYANNWSKVSQIPEDYSAKQKAERKPTHSLRYRITERLCQIDKEVYQDYERVYYQKSMEIKQTIYQILSGTYPAFVDELTALTAKRDDELLQTEEFSKYLMDLYEAEMDRMLKQANEEFEQEKQSLYDKMVADIEERRARLNEEKDSMELDGGDYYSETNIRASSKRNLRKRGADSIAGDPPKATAHRRKMAQNFSMAGLAEDEIIKDLNKLRKITGVTGPLITGGTGKKGGKAGKR</sequence>
<dbReference type="PANTHER" id="PTHR21964">
    <property type="entry name" value="BREAST CANCER METASTASIS-SUPPRESSOR 1"/>
    <property type="match status" value="1"/>
</dbReference>
<dbReference type="OrthoDB" id="70376at2759"/>
<feature type="region of interest" description="Disordered" evidence="7">
    <location>
        <begin position="1"/>
        <end position="32"/>
    </location>
</feature>
<organism evidence="8 9">
    <name type="scientific">Mycoemilia scoparia</name>
    <dbReference type="NCBI Taxonomy" id="417184"/>
    <lineage>
        <taxon>Eukaryota</taxon>
        <taxon>Fungi</taxon>
        <taxon>Fungi incertae sedis</taxon>
        <taxon>Zoopagomycota</taxon>
        <taxon>Kickxellomycotina</taxon>
        <taxon>Kickxellomycetes</taxon>
        <taxon>Kickxellales</taxon>
        <taxon>Kickxellaceae</taxon>
        <taxon>Mycoemilia</taxon>
    </lineage>
</organism>
<evidence type="ECO:0000256" key="5">
    <source>
        <dbReference type="ARBA" id="ARBA00023242"/>
    </source>
</evidence>
<proteinExistence type="predicted"/>
<dbReference type="EMBL" id="JANBPU010000020">
    <property type="protein sequence ID" value="KAJ1919898.1"/>
    <property type="molecule type" value="Genomic_DNA"/>
</dbReference>
<dbReference type="GO" id="GO:0005654">
    <property type="term" value="C:nucleoplasm"/>
    <property type="evidence" value="ECO:0007669"/>
    <property type="project" value="UniProtKB-ARBA"/>
</dbReference>
<feature type="compositionally biased region" description="Polar residues" evidence="7">
    <location>
        <begin position="15"/>
        <end position="32"/>
    </location>
</feature>
<feature type="region of interest" description="Disordered" evidence="7">
    <location>
        <begin position="197"/>
        <end position="224"/>
    </location>
</feature>
<evidence type="ECO:0000256" key="3">
    <source>
        <dbReference type="ARBA" id="ARBA00023015"/>
    </source>
</evidence>
<evidence type="ECO:0000256" key="7">
    <source>
        <dbReference type="SAM" id="MobiDB-lite"/>
    </source>
</evidence>
<evidence type="ECO:0000256" key="6">
    <source>
        <dbReference type="SAM" id="Coils"/>
    </source>
</evidence>
<evidence type="ECO:0000313" key="9">
    <source>
        <dbReference type="Proteomes" id="UP001150538"/>
    </source>
</evidence>
<evidence type="ECO:0000313" key="8">
    <source>
        <dbReference type="EMBL" id="KAJ1919898.1"/>
    </source>
</evidence>
<keyword evidence="2" id="KW-0678">Repressor</keyword>
<keyword evidence="3" id="KW-0805">Transcription regulation</keyword>
<feature type="coiled-coil region" evidence="6">
    <location>
        <begin position="137"/>
        <end position="187"/>
    </location>
</feature>
<gene>
    <name evidence="8" type="primary">SUDS3</name>
    <name evidence="8" type="ORF">H4219_001678</name>
</gene>
<evidence type="ECO:0000256" key="1">
    <source>
        <dbReference type="ARBA" id="ARBA00004123"/>
    </source>
</evidence>
<reference evidence="8" key="1">
    <citation type="submission" date="2022-07" db="EMBL/GenBank/DDBJ databases">
        <title>Phylogenomic reconstructions and comparative analyses of Kickxellomycotina fungi.</title>
        <authorList>
            <person name="Reynolds N.K."/>
            <person name="Stajich J.E."/>
            <person name="Barry K."/>
            <person name="Grigoriev I.V."/>
            <person name="Crous P."/>
            <person name="Smith M.E."/>
        </authorList>
    </citation>
    <scope>NUCLEOTIDE SEQUENCE</scope>
    <source>
        <strain evidence="8">NBRC 100468</strain>
    </source>
</reference>
<dbReference type="Proteomes" id="UP001150538">
    <property type="component" value="Unassembled WGS sequence"/>
</dbReference>
<dbReference type="AlphaFoldDB" id="A0A9W8DRK0"/>
<keyword evidence="6" id="KW-0175">Coiled coil</keyword>
<keyword evidence="9" id="KW-1185">Reference proteome</keyword>
<evidence type="ECO:0000256" key="2">
    <source>
        <dbReference type="ARBA" id="ARBA00022491"/>
    </source>
</evidence>
<dbReference type="GO" id="GO:0010468">
    <property type="term" value="P:regulation of gene expression"/>
    <property type="evidence" value="ECO:0007669"/>
    <property type="project" value="UniProtKB-ARBA"/>
</dbReference>
<dbReference type="Pfam" id="PF08598">
    <property type="entry name" value="Sds3"/>
    <property type="match status" value="1"/>
</dbReference>
<comment type="caution">
    <text evidence="8">The sequence shown here is derived from an EMBL/GenBank/DDBJ whole genome shotgun (WGS) entry which is preliminary data.</text>
</comment>
<keyword evidence="5" id="KW-0539">Nucleus</keyword>
<protein>
    <submittedName>
        <fullName evidence="8">Sin3 histone deacetylase corepressor complex component SDS3</fullName>
    </submittedName>
</protein>
<name>A0A9W8DRK0_9FUNG</name>
<evidence type="ECO:0000256" key="4">
    <source>
        <dbReference type="ARBA" id="ARBA00023163"/>
    </source>
</evidence>
<keyword evidence="4" id="KW-0804">Transcription</keyword>